<evidence type="ECO:0000313" key="2">
    <source>
        <dbReference type="EMBL" id="GHM59850.1"/>
    </source>
</evidence>
<protein>
    <submittedName>
        <fullName evidence="2">Uncharacterized protein</fullName>
    </submittedName>
</protein>
<feature type="region of interest" description="Disordered" evidence="1">
    <location>
        <begin position="48"/>
        <end position="67"/>
    </location>
</feature>
<keyword evidence="3" id="KW-1185">Reference proteome</keyword>
<evidence type="ECO:0000256" key="1">
    <source>
        <dbReference type="SAM" id="MobiDB-lite"/>
    </source>
</evidence>
<dbReference type="Proteomes" id="UP000637906">
    <property type="component" value="Unassembled WGS sequence"/>
</dbReference>
<comment type="caution">
    <text evidence="2">The sequence shown here is derived from an EMBL/GenBank/DDBJ whole genome shotgun (WGS) entry which is preliminary data.</text>
</comment>
<sequence>MDKEVEKFTQQYLASCKEHIERLANNPELLQKTLEPFMKIQEQYLSGNNLPLESDEEDSDEGYSSDIDELKDKVKRLNKEAARLGYRIALMKPKSNEENK</sequence>
<gene>
    <name evidence="2" type="ORF">sL5_08430</name>
</gene>
<organism evidence="2 3">
    <name type="scientific">Candidatus Mesenet longicola</name>
    <dbReference type="NCBI Taxonomy" id="1892558"/>
    <lineage>
        <taxon>Bacteria</taxon>
        <taxon>Pseudomonadati</taxon>
        <taxon>Pseudomonadota</taxon>
        <taxon>Alphaproteobacteria</taxon>
        <taxon>Rickettsiales</taxon>
        <taxon>Anaplasmataceae</taxon>
        <taxon>Candidatus Mesenet</taxon>
    </lineage>
</organism>
<accession>A0A8J3HVE8</accession>
<name>A0A8J3HVE8_9RICK</name>
<dbReference type="AlphaFoldDB" id="A0A8J3HVE8"/>
<feature type="compositionally biased region" description="Acidic residues" evidence="1">
    <location>
        <begin position="53"/>
        <end position="67"/>
    </location>
</feature>
<dbReference type="EMBL" id="BNGU01000039">
    <property type="protein sequence ID" value="GHM59850.1"/>
    <property type="molecule type" value="Genomic_DNA"/>
</dbReference>
<evidence type="ECO:0000313" key="3">
    <source>
        <dbReference type="Proteomes" id="UP000637906"/>
    </source>
</evidence>
<proteinExistence type="predicted"/>
<reference evidence="2 3" key="1">
    <citation type="journal article" date="2021" name="Microb. Ecol.">
        <title>Candidatus Mesenet longicola: Novel Endosymbionts of Brontispa longissima that Induce Cytoplasmic Incompatibility.</title>
        <authorList>
            <person name="Takano S."/>
            <person name="Gotoh Y."/>
            <person name="Hayashi T."/>
        </authorList>
    </citation>
    <scope>NUCLEOTIDE SEQUENCE [LARGE SCALE GENOMIC DNA]</scope>
    <source>
        <strain evidence="2">L5</strain>
    </source>
</reference>